<dbReference type="AlphaFoldDB" id="A0A2V1N0D1"/>
<protein>
    <submittedName>
        <fullName evidence="1">Uncharacterized protein</fullName>
    </submittedName>
</protein>
<comment type="caution">
    <text evidence="1">The sequence shown here is derived from an EMBL/GenBank/DDBJ whole genome shotgun (WGS) entry which is preliminary data.</text>
</comment>
<proteinExistence type="predicted"/>
<dbReference type="OrthoDB" id="2305722at2"/>
<dbReference type="RefSeq" id="WP_109250145.1">
    <property type="nucleotide sequence ID" value="NZ_QCXQ01000002.1"/>
</dbReference>
<reference evidence="1 2" key="1">
    <citation type="journal article" date="2018" name="Int. J. Syst. Evol. Microbiol.">
        <title>Lactobacillus bambusae sp. nov., isolated from a traditional fermented Ma-bamboo shoots of Taiwan.</title>
        <authorList>
            <person name="Wang L.-T."/>
        </authorList>
    </citation>
    <scope>NUCLEOTIDE SEQUENCE [LARGE SCALE GENOMIC DNA]</scope>
    <source>
        <strain evidence="1 2">BS-W1</strain>
    </source>
</reference>
<evidence type="ECO:0000313" key="2">
    <source>
        <dbReference type="Proteomes" id="UP000245080"/>
    </source>
</evidence>
<gene>
    <name evidence="1" type="ORF">DCM90_04495</name>
</gene>
<organism evidence="1 2">
    <name type="scientific">Levilactobacillus bambusae</name>
    <dbReference type="NCBI Taxonomy" id="2024736"/>
    <lineage>
        <taxon>Bacteria</taxon>
        <taxon>Bacillati</taxon>
        <taxon>Bacillota</taxon>
        <taxon>Bacilli</taxon>
        <taxon>Lactobacillales</taxon>
        <taxon>Lactobacillaceae</taxon>
        <taxon>Levilactobacillus</taxon>
    </lineage>
</organism>
<keyword evidence="2" id="KW-1185">Reference proteome</keyword>
<sequence length="62" mass="6958">MDAHDGLKHLQDLVGQGKYKDAREFLKTHHDDLGDFYAQATDLLDGDATEIIAALEKMKNND</sequence>
<dbReference type="EMBL" id="QCXQ01000002">
    <property type="protein sequence ID" value="PWG00198.1"/>
    <property type="molecule type" value="Genomic_DNA"/>
</dbReference>
<dbReference type="Proteomes" id="UP000245080">
    <property type="component" value="Unassembled WGS sequence"/>
</dbReference>
<evidence type="ECO:0000313" key="1">
    <source>
        <dbReference type="EMBL" id="PWG00198.1"/>
    </source>
</evidence>
<accession>A0A2V1N0D1</accession>
<name>A0A2V1N0D1_9LACO</name>